<proteinExistence type="predicted"/>
<dbReference type="Gene3D" id="3.30.70.100">
    <property type="match status" value="1"/>
</dbReference>
<evidence type="ECO:0000313" key="3">
    <source>
        <dbReference type="Proteomes" id="UP001300261"/>
    </source>
</evidence>
<reference evidence="2 3" key="1">
    <citation type="journal article" date="2016" name="Int. J. Syst. Evol. Microbiol.">
        <title>Labrenzia salina sp. nov., isolated from the rhizosphere of the halophyte Arthrocnemum macrostachyum.</title>
        <authorList>
            <person name="Camacho M."/>
            <person name="Redondo-Gomez S."/>
            <person name="Rodriguez-Llorente I."/>
            <person name="Rohde M."/>
            <person name="Sproer C."/>
            <person name="Schumann P."/>
            <person name="Klenk H.P."/>
            <person name="Montero-Calasanz M.D.C."/>
        </authorList>
    </citation>
    <scope>NUCLEOTIDE SEQUENCE [LARGE SCALE GENOMIC DNA]</scope>
    <source>
        <strain evidence="2 3">DSM 29163</strain>
    </source>
</reference>
<dbReference type="RefSeq" id="WP_265967166.1">
    <property type="nucleotide sequence ID" value="NZ_JAPEVI010000003.1"/>
</dbReference>
<keyword evidence="3" id="KW-1185">Reference proteome</keyword>
<evidence type="ECO:0000259" key="1">
    <source>
        <dbReference type="PROSITE" id="PS51725"/>
    </source>
</evidence>
<organism evidence="2 3">
    <name type="scientific">Roseibium salinum</name>
    <dbReference type="NCBI Taxonomy" id="1604349"/>
    <lineage>
        <taxon>Bacteria</taxon>
        <taxon>Pseudomonadati</taxon>
        <taxon>Pseudomonadota</taxon>
        <taxon>Alphaproteobacteria</taxon>
        <taxon>Hyphomicrobiales</taxon>
        <taxon>Stappiaceae</taxon>
        <taxon>Roseibium</taxon>
    </lineage>
</organism>
<dbReference type="InterPro" id="IPR011008">
    <property type="entry name" value="Dimeric_a/b-barrel"/>
</dbReference>
<dbReference type="Pfam" id="PF03992">
    <property type="entry name" value="ABM"/>
    <property type="match status" value="1"/>
</dbReference>
<dbReference type="PROSITE" id="PS51725">
    <property type="entry name" value="ABM"/>
    <property type="match status" value="1"/>
</dbReference>
<dbReference type="GO" id="GO:0004497">
    <property type="term" value="F:monooxygenase activity"/>
    <property type="evidence" value="ECO:0007669"/>
    <property type="project" value="UniProtKB-KW"/>
</dbReference>
<name>A0ABT3R3B7_9HYPH</name>
<accession>A0ABT3R3B7</accession>
<dbReference type="EMBL" id="JAPEVI010000003">
    <property type="protein sequence ID" value="MCX2723631.1"/>
    <property type="molecule type" value="Genomic_DNA"/>
</dbReference>
<dbReference type="InterPro" id="IPR007138">
    <property type="entry name" value="ABM_dom"/>
</dbReference>
<dbReference type="Proteomes" id="UP001300261">
    <property type="component" value="Unassembled WGS sequence"/>
</dbReference>
<protein>
    <submittedName>
        <fullName evidence="2">Antibiotic biosynthesis monooxygenase</fullName>
    </submittedName>
</protein>
<evidence type="ECO:0000313" key="2">
    <source>
        <dbReference type="EMBL" id="MCX2723631.1"/>
    </source>
</evidence>
<comment type="caution">
    <text evidence="2">The sequence shown here is derived from an EMBL/GenBank/DDBJ whole genome shotgun (WGS) entry which is preliminary data.</text>
</comment>
<keyword evidence="2" id="KW-0503">Monooxygenase</keyword>
<keyword evidence="2" id="KW-0560">Oxidoreductase</keyword>
<feature type="domain" description="ABM" evidence="1">
    <location>
        <begin position="1"/>
        <end position="90"/>
    </location>
</feature>
<dbReference type="SUPFAM" id="SSF54909">
    <property type="entry name" value="Dimeric alpha+beta barrel"/>
    <property type="match status" value="1"/>
</dbReference>
<sequence length="93" mass="10271">MKVVVQFRAKKENRQAFEAIMCSVSRDLPGADGCKAVDVLQHVDDTCRYTLVETWESQGLHQAHIEGLIADGTWASIVALLAEQPVSGYCHNL</sequence>
<gene>
    <name evidence="2" type="ORF">ON753_14840</name>
</gene>